<protein>
    <submittedName>
        <fullName evidence="2">Uncharacterized protein</fullName>
    </submittedName>
</protein>
<feature type="region of interest" description="Disordered" evidence="1">
    <location>
        <begin position="1"/>
        <end position="22"/>
    </location>
</feature>
<evidence type="ECO:0000256" key="1">
    <source>
        <dbReference type="SAM" id="MobiDB-lite"/>
    </source>
</evidence>
<evidence type="ECO:0000313" key="3">
    <source>
        <dbReference type="Proteomes" id="UP000828390"/>
    </source>
</evidence>
<sequence>MPVFLERASHETNHPRMRPQRQGVEPLVRTAITVRTELDIAAIFVVLTVSRYCRLQ</sequence>
<dbReference type="AlphaFoldDB" id="A0A9D4RZX5"/>
<name>A0A9D4RZX5_DREPO</name>
<evidence type="ECO:0000313" key="2">
    <source>
        <dbReference type="EMBL" id="KAH3887101.1"/>
    </source>
</evidence>
<reference evidence="2" key="1">
    <citation type="journal article" date="2019" name="bioRxiv">
        <title>The Genome of the Zebra Mussel, Dreissena polymorpha: A Resource for Invasive Species Research.</title>
        <authorList>
            <person name="McCartney M.A."/>
            <person name="Auch B."/>
            <person name="Kono T."/>
            <person name="Mallez S."/>
            <person name="Zhang Y."/>
            <person name="Obille A."/>
            <person name="Becker A."/>
            <person name="Abrahante J.E."/>
            <person name="Garbe J."/>
            <person name="Badalamenti J.P."/>
            <person name="Herman A."/>
            <person name="Mangelson H."/>
            <person name="Liachko I."/>
            <person name="Sullivan S."/>
            <person name="Sone E.D."/>
            <person name="Koren S."/>
            <person name="Silverstein K.A.T."/>
            <person name="Beckman K.B."/>
            <person name="Gohl D.M."/>
        </authorList>
    </citation>
    <scope>NUCLEOTIDE SEQUENCE</scope>
    <source>
        <strain evidence="2">Duluth1</strain>
        <tissue evidence="2">Whole animal</tissue>
    </source>
</reference>
<organism evidence="2 3">
    <name type="scientific">Dreissena polymorpha</name>
    <name type="common">Zebra mussel</name>
    <name type="synonym">Mytilus polymorpha</name>
    <dbReference type="NCBI Taxonomy" id="45954"/>
    <lineage>
        <taxon>Eukaryota</taxon>
        <taxon>Metazoa</taxon>
        <taxon>Spiralia</taxon>
        <taxon>Lophotrochozoa</taxon>
        <taxon>Mollusca</taxon>
        <taxon>Bivalvia</taxon>
        <taxon>Autobranchia</taxon>
        <taxon>Heteroconchia</taxon>
        <taxon>Euheterodonta</taxon>
        <taxon>Imparidentia</taxon>
        <taxon>Neoheterodontei</taxon>
        <taxon>Myida</taxon>
        <taxon>Dreissenoidea</taxon>
        <taxon>Dreissenidae</taxon>
        <taxon>Dreissena</taxon>
    </lineage>
</organism>
<reference evidence="2" key="2">
    <citation type="submission" date="2020-11" db="EMBL/GenBank/DDBJ databases">
        <authorList>
            <person name="McCartney M.A."/>
            <person name="Auch B."/>
            <person name="Kono T."/>
            <person name="Mallez S."/>
            <person name="Becker A."/>
            <person name="Gohl D.M."/>
            <person name="Silverstein K.A.T."/>
            <person name="Koren S."/>
            <person name="Bechman K.B."/>
            <person name="Herman A."/>
            <person name="Abrahante J.E."/>
            <person name="Garbe J."/>
        </authorList>
    </citation>
    <scope>NUCLEOTIDE SEQUENCE</scope>
    <source>
        <strain evidence="2">Duluth1</strain>
        <tissue evidence="2">Whole animal</tissue>
    </source>
</reference>
<comment type="caution">
    <text evidence="2">The sequence shown here is derived from an EMBL/GenBank/DDBJ whole genome shotgun (WGS) entry which is preliminary data.</text>
</comment>
<dbReference type="Proteomes" id="UP000828390">
    <property type="component" value="Unassembled WGS sequence"/>
</dbReference>
<dbReference type="EMBL" id="JAIWYP010000001">
    <property type="protein sequence ID" value="KAH3887101.1"/>
    <property type="molecule type" value="Genomic_DNA"/>
</dbReference>
<proteinExistence type="predicted"/>
<gene>
    <name evidence="2" type="ORF">DPMN_011116</name>
</gene>
<keyword evidence="3" id="KW-1185">Reference proteome</keyword>
<accession>A0A9D4RZX5</accession>